<organism evidence="7 8">
    <name type="scientific">Consotaella salsifontis</name>
    <dbReference type="NCBI Taxonomy" id="1365950"/>
    <lineage>
        <taxon>Bacteria</taxon>
        <taxon>Pseudomonadati</taxon>
        <taxon>Pseudomonadota</taxon>
        <taxon>Alphaproteobacteria</taxon>
        <taxon>Hyphomicrobiales</taxon>
        <taxon>Aurantimonadaceae</taxon>
        <taxon>Consotaella</taxon>
    </lineage>
</organism>
<evidence type="ECO:0000256" key="1">
    <source>
        <dbReference type="ARBA" id="ARBA00004651"/>
    </source>
</evidence>
<feature type="transmembrane region" description="Helical" evidence="6">
    <location>
        <begin position="201"/>
        <end position="217"/>
    </location>
</feature>
<name>A0A1T4L412_9HYPH</name>
<evidence type="ECO:0000256" key="4">
    <source>
        <dbReference type="ARBA" id="ARBA00022989"/>
    </source>
</evidence>
<feature type="transmembrane region" description="Helical" evidence="6">
    <location>
        <begin position="163"/>
        <end position="189"/>
    </location>
</feature>
<dbReference type="GO" id="GO:0005886">
    <property type="term" value="C:plasma membrane"/>
    <property type="evidence" value="ECO:0007669"/>
    <property type="project" value="UniProtKB-SubCell"/>
</dbReference>
<gene>
    <name evidence="7" type="ORF">SAMN05428963_10142</name>
</gene>
<reference evidence="7 8" key="1">
    <citation type="submission" date="2017-02" db="EMBL/GenBank/DDBJ databases">
        <authorList>
            <person name="Peterson S.W."/>
        </authorList>
    </citation>
    <scope>NUCLEOTIDE SEQUENCE [LARGE SCALE GENOMIC DNA]</scope>
    <source>
        <strain evidence="7 8">USBA 369</strain>
    </source>
</reference>
<dbReference type="InterPro" id="IPR001851">
    <property type="entry name" value="ABC_transp_permease"/>
</dbReference>
<keyword evidence="4 6" id="KW-1133">Transmembrane helix</keyword>
<dbReference type="OrthoDB" id="9814461at2"/>
<proteinExistence type="predicted"/>
<evidence type="ECO:0000256" key="5">
    <source>
        <dbReference type="ARBA" id="ARBA00023136"/>
    </source>
</evidence>
<keyword evidence="3 6" id="KW-0812">Transmembrane</keyword>
<feature type="transmembrane region" description="Helical" evidence="6">
    <location>
        <begin position="71"/>
        <end position="89"/>
    </location>
</feature>
<keyword evidence="8" id="KW-1185">Reference proteome</keyword>
<feature type="transmembrane region" description="Helical" evidence="6">
    <location>
        <begin position="246"/>
        <end position="267"/>
    </location>
</feature>
<dbReference type="GO" id="GO:0015658">
    <property type="term" value="F:branched-chain amino acid transmembrane transporter activity"/>
    <property type="evidence" value="ECO:0007669"/>
    <property type="project" value="InterPro"/>
</dbReference>
<evidence type="ECO:0000256" key="2">
    <source>
        <dbReference type="ARBA" id="ARBA00022475"/>
    </source>
</evidence>
<feature type="transmembrane region" description="Helical" evidence="6">
    <location>
        <begin position="131"/>
        <end position="151"/>
    </location>
</feature>
<feature type="transmembrane region" description="Helical" evidence="6">
    <location>
        <begin position="330"/>
        <end position="348"/>
    </location>
</feature>
<keyword evidence="5 6" id="KW-0472">Membrane</keyword>
<dbReference type="STRING" id="1365950.SAMN05428963_10142"/>
<protein>
    <submittedName>
        <fullName evidence="7">Amino acid/amide ABC transporter membrane protein 2, HAAT family</fullName>
    </submittedName>
</protein>
<dbReference type="InterPro" id="IPR043428">
    <property type="entry name" value="LivM-like"/>
</dbReference>
<dbReference type="PANTHER" id="PTHR30482:SF10">
    <property type="entry name" value="HIGH-AFFINITY BRANCHED-CHAIN AMINO ACID TRANSPORT PROTEIN BRAE"/>
    <property type="match status" value="1"/>
</dbReference>
<feature type="transmembrane region" description="Helical" evidence="6">
    <location>
        <begin position="101"/>
        <end position="119"/>
    </location>
</feature>
<dbReference type="RefSeq" id="WP_078706378.1">
    <property type="nucleotide sequence ID" value="NZ_FUXL01000001.1"/>
</dbReference>
<feature type="transmembrane region" description="Helical" evidence="6">
    <location>
        <begin position="355"/>
        <end position="379"/>
    </location>
</feature>
<dbReference type="AlphaFoldDB" id="A0A1T4L412"/>
<evidence type="ECO:0000313" key="8">
    <source>
        <dbReference type="Proteomes" id="UP000190135"/>
    </source>
</evidence>
<feature type="transmembrane region" description="Helical" evidence="6">
    <location>
        <begin position="301"/>
        <end position="324"/>
    </location>
</feature>
<dbReference type="EMBL" id="FUXL01000001">
    <property type="protein sequence ID" value="SJZ49456.1"/>
    <property type="molecule type" value="Genomic_DNA"/>
</dbReference>
<comment type="subcellular location">
    <subcellularLocation>
        <location evidence="1">Cell membrane</location>
        <topology evidence="1">Multi-pass membrane protein</topology>
    </subcellularLocation>
</comment>
<evidence type="ECO:0000313" key="7">
    <source>
        <dbReference type="EMBL" id="SJZ49456.1"/>
    </source>
</evidence>
<evidence type="ECO:0000256" key="3">
    <source>
        <dbReference type="ARBA" id="ARBA00022692"/>
    </source>
</evidence>
<dbReference type="Pfam" id="PF02653">
    <property type="entry name" value="BPD_transp_2"/>
    <property type="match status" value="2"/>
</dbReference>
<sequence length="433" mass="46173">MAASRPLEAPATSPRRDLLVFATLAALILVVFIAQGSAYGTRMMVEAAAYAIIAIGLNVQWGYAGLFNVGLMGFIAAGAFASMFVTYPVNDAFWASEGAGLLGHALLALALAVVVVWLISQSWRIGLPRGLSQALTVVAGAIAYLWVVGVFDPATVAIERDAGFIGGLGLPVFAGWAAAGLVAGIIAWFVGRICLGLPGDYLAIATLGIAQIIKTFLKNADWLTRGTLTVSPLPWPVPGASDIGFLWARGLYLSITAIILLLVYLLMERAYRAPWGRMMRAIRDNEQAAASMGKDVTGRRLEIFIVGCVLVGIGGAILVHFTSIFDPSGFIDLNHSFLIWVMVILGGAGNNRGAIFGAVFVYIVWAMSEPAALGLFHLARDWGQSLFGWQPPVDLDARALQMRVFVIGLTIALVLRYAPSGVLPERRVSGRGR</sequence>
<evidence type="ECO:0000256" key="6">
    <source>
        <dbReference type="SAM" id="Phobius"/>
    </source>
</evidence>
<dbReference type="CDD" id="cd06581">
    <property type="entry name" value="TM_PBP1_LivM_like"/>
    <property type="match status" value="1"/>
</dbReference>
<feature type="transmembrane region" description="Helical" evidence="6">
    <location>
        <begin position="399"/>
        <end position="418"/>
    </location>
</feature>
<dbReference type="Proteomes" id="UP000190135">
    <property type="component" value="Unassembled WGS sequence"/>
</dbReference>
<accession>A0A1T4L412</accession>
<keyword evidence="2" id="KW-1003">Cell membrane</keyword>
<dbReference type="PANTHER" id="PTHR30482">
    <property type="entry name" value="HIGH-AFFINITY BRANCHED-CHAIN AMINO ACID TRANSPORT SYSTEM PERMEASE"/>
    <property type="match status" value="1"/>
</dbReference>